<dbReference type="Proteomes" id="UP000036987">
    <property type="component" value="Unassembled WGS sequence"/>
</dbReference>
<evidence type="ECO:0000313" key="2">
    <source>
        <dbReference type="Proteomes" id="UP000036987"/>
    </source>
</evidence>
<dbReference type="AlphaFoldDB" id="A0A0K9PMJ9"/>
<gene>
    <name evidence="1" type="ORF">ZOSMA_214G00450</name>
</gene>
<name>A0A0K9PMJ9_ZOSMR</name>
<sequence>MKQRAVLTVPETKRAKAMQVALDFKGVEYVAIQGKWTNRIVILGDDIDFDRLTKKLRRKVGHWNIYGVDEVSENWKNAAEEEDLAAIALDKKELECYRSNDLYYIPPFDGTNFDLRLRPRYAHSFGYYFDSVVDSRTSYDHIHMNAPPLPPPQPYYPPASYYPPVIYSNDYANSEYQSCTIM</sequence>
<organism evidence="1 2">
    <name type="scientific">Zostera marina</name>
    <name type="common">Eelgrass</name>
    <dbReference type="NCBI Taxonomy" id="29655"/>
    <lineage>
        <taxon>Eukaryota</taxon>
        <taxon>Viridiplantae</taxon>
        <taxon>Streptophyta</taxon>
        <taxon>Embryophyta</taxon>
        <taxon>Tracheophyta</taxon>
        <taxon>Spermatophyta</taxon>
        <taxon>Magnoliopsida</taxon>
        <taxon>Liliopsida</taxon>
        <taxon>Zosteraceae</taxon>
        <taxon>Zostera</taxon>
    </lineage>
</organism>
<dbReference type="OrthoDB" id="692882at2759"/>
<dbReference type="InterPro" id="IPR042885">
    <property type="entry name" value="HIPP47/16"/>
</dbReference>
<keyword evidence="2" id="KW-1185">Reference proteome</keyword>
<dbReference type="PANTHER" id="PTHR46932">
    <property type="entry name" value="HEAVY METAL-ASSOCIATED ISOPRENYLATED PLANT PROTEIN 47"/>
    <property type="match status" value="1"/>
</dbReference>
<proteinExistence type="predicted"/>
<evidence type="ECO:0000313" key="1">
    <source>
        <dbReference type="EMBL" id="KMZ69457.1"/>
    </source>
</evidence>
<dbReference type="EMBL" id="LFYR01000769">
    <property type="protein sequence ID" value="KMZ69457.1"/>
    <property type="molecule type" value="Genomic_DNA"/>
</dbReference>
<evidence type="ECO:0008006" key="3">
    <source>
        <dbReference type="Google" id="ProtNLM"/>
    </source>
</evidence>
<reference evidence="2" key="1">
    <citation type="journal article" date="2016" name="Nature">
        <title>The genome of the seagrass Zostera marina reveals angiosperm adaptation to the sea.</title>
        <authorList>
            <person name="Olsen J.L."/>
            <person name="Rouze P."/>
            <person name="Verhelst B."/>
            <person name="Lin Y.-C."/>
            <person name="Bayer T."/>
            <person name="Collen J."/>
            <person name="Dattolo E."/>
            <person name="De Paoli E."/>
            <person name="Dittami S."/>
            <person name="Maumus F."/>
            <person name="Michel G."/>
            <person name="Kersting A."/>
            <person name="Lauritano C."/>
            <person name="Lohaus R."/>
            <person name="Toepel M."/>
            <person name="Tonon T."/>
            <person name="Vanneste K."/>
            <person name="Amirebrahimi M."/>
            <person name="Brakel J."/>
            <person name="Bostroem C."/>
            <person name="Chovatia M."/>
            <person name="Grimwood J."/>
            <person name="Jenkins J.W."/>
            <person name="Jueterbock A."/>
            <person name="Mraz A."/>
            <person name="Stam W.T."/>
            <person name="Tice H."/>
            <person name="Bornberg-Bauer E."/>
            <person name="Green P.J."/>
            <person name="Pearson G.A."/>
            <person name="Procaccini G."/>
            <person name="Duarte C.M."/>
            <person name="Schmutz J."/>
            <person name="Reusch T.B.H."/>
            <person name="Van de Peer Y."/>
        </authorList>
    </citation>
    <scope>NUCLEOTIDE SEQUENCE [LARGE SCALE GENOMIC DNA]</scope>
    <source>
        <strain evidence="2">cv. Finnish</strain>
    </source>
</reference>
<dbReference type="PANTHER" id="PTHR46932:SF12">
    <property type="entry name" value="HEAVY METAL-ASSOCIATED ISOPRENYLATED PLANT PROTEIN 47"/>
    <property type="match status" value="1"/>
</dbReference>
<dbReference type="Gene3D" id="3.30.70.100">
    <property type="match status" value="1"/>
</dbReference>
<comment type="caution">
    <text evidence="1">The sequence shown here is derived from an EMBL/GenBank/DDBJ whole genome shotgun (WGS) entry which is preliminary data.</text>
</comment>
<protein>
    <recommendedName>
        <fullName evidence="3">HMA domain-containing protein</fullName>
    </recommendedName>
</protein>
<accession>A0A0K9PMJ9</accession>